<gene>
    <name evidence="1" type="ORF">MmonteBS_44610</name>
    <name evidence="2" type="ORF">NJB18185_33990</name>
</gene>
<dbReference type="SUPFAM" id="SSF55961">
    <property type="entry name" value="Bet v1-like"/>
    <property type="match status" value="1"/>
</dbReference>
<comment type="caution">
    <text evidence="2">The sequence shown here is derived from an EMBL/GenBank/DDBJ whole genome shotgun (WGS) entry which is preliminary data.</text>
</comment>
<reference evidence="2" key="4">
    <citation type="submission" date="2022-04" db="EMBL/GenBank/DDBJ databases">
        <authorList>
            <person name="Komine T."/>
            <person name="Fukano H."/>
            <person name="Wada S."/>
        </authorList>
    </citation>
    <scope>NUCLEOTIDE SEQUENCE</scope>
    <source>
        <strain evidence="2">NJB18185</strain>
    </source>
</reference>
<sequence>MTGSVSCRVEQLASAKPAQIYDLLIDCERWPGWMPTVSTASWERRGEPDTGNGGIRRMRIGLMVVRDSIVDGTRPHHHAYTATFPWYLPLKDYRGDVWIEERSNRSRIIWTVTCSSRIPGIENSLKSSYRRLAAALAQQAESVARTT</sequence>
<evidence type="ECO:0008006" key="5">
    <source>
        <dbReference type="Google" id="ProtNLM"/>
    </source>
</evidence>
<reference evidence="3" key="2">
    <citation type="submission" date="2018-04" db="EMBL/GenBank/DDBJ databases">
        <title>Draft genome sequence of Mycobacterium montefiorense isolated from Japanese black salamander.</title>
        <authorList>
            <person name="Fukano H."/>
            <person name="Yoshida M."/>
            <person name="Shimizu A."/>
            <person name="Iwao H."/>
            <person name="Kurata O."/>
            <person name="Katayama Y."/>
            <person name="Omatsu T."/>
            <person name="Mizutani T."/>
            <person name="Wada S."/>
            <person name="Hoshino Y."/>
        </authorList>
    </citation>
    <scope>NUCLEOTIDE SEQUENCE [LARGE SCALE GENOMIC DNA]</scope>
    <source>
        <strain evidence="3">BS</strain>
    </source>
</reference>
<dbReference type="Gene3D" id="3.30.530.20">
    <property type="match status" value="1"/>
</dbReference>
<protein>
    <recommendedName>
        <fullName evidence="5">Polyketide cyclase</fullName>
    </recommendedName>
</protein>
<dbReference type="AlphaFoldDB" id="A0AA37UXJ0"/>
<dbReference type="InterPro" id="IPR019587">
    <property type="entry name" value="Polyketide_cyclase/dehydratase"/>
</dbReference>
<evidence type="ECO:0000313" key="3">
    <source>
        <dbReference type="Proteomes" id="UP000245060"/>
    </source>
</evidence>
<reference evidence="1" key="1">
    <citation type="journal article" date="2018" name="Genome Announc.">
        <title>Draft Genome Sequence of Mycobacterium montefiorense Isolated from Japanese Black Salamander (Hynobius nigrescens).</title>
        <authorList>
            <person name="Fukano H."/>
            <person name="Yoshida M."/>
            <person name="Shimizu A."/>
            <person name="Iwao H."/>
            <person name="Katayama Y."/>
            <person name="Omatsu T."/>
            <person name="Mizutani T."/>
            <person name="Kurata O."/>
            <person name="Wada S."/>
            <person name="Hoshino Y."/>
        </authorList>
    </citation>
    <scope>NUCLEOTIDE SEQUENCE</scope>
    <source>
        <strain evidence="1">BS</strain>
    </source>
</reference>
<dbReference type="EMBL" id="BFCH01000027">
    <property type="protein sequence ID" value="GBG40089.1"/>
    <property type="molecule type" value="Genomic_DNA"/>
</dbReference>
<dbReference type="Pfam" id="PF10604">
    <property type="entry name" value="Polyketide_cyc2"/>
    <property type="match status" value="1"/>
</dbReference>
<dbReference type="EMBL" id="BQYH01000026">
    <property type="protein sequence ID" value="GKU73628.1"/>
    <property type="molecule type" value="Genomic_DNA"/>
</dbReference>
<dbReference type="Proteomes" id="UP000245060">
    <property type="component" value="Unassembled WGS sequence"/>
</dbReference>
<accession>A0AA37UXJ0</accession>
<dbReference type="RefSeq" id="WP_108925654.1">
    <property type="nucleotide sequence ID" value="NZ_BFCH01000027.1"/>
</dbReference>
<evidence type="ECO:0000313" key="4">
    <source>
        <dbReference type="Proteomes" id="UP001139505"/>
    </source>
</evidence>
<reference evidence="2" key="3">
    <citation type="journal article" date="2022" name="Microbiol. Resour. Announc.">
        <title>Draft Genome Sequences of Eight Mycobacterium montefiorense Strains Isolated from Salamanders in Captivity.</title>
        <authorList>
            <person name="Komine T."/>
            <person name="Ihara H."/>
            <person name="Fukano H."/>
            <person name="Hoshino Y."/>
            <person name="Kurata O."/>
            <person name="Wada S."/>
        </authorList>
    </citation>
    <scope>NUCLEOTIDE SEQUENCE</scope>
    <source>
        <strain evidence="2">NJB18185</strain>
    </source>
</reference>
<proteinExistence type="predicted"/>
<evidence type="ECO:0000313" key="2">
    <source>
        <dbReference type="EMBL" id="GKU73628.1"/>
    </source>
</evidence>
<dbReference type="Proteomes" id="UP001139505">
    <property type="component" value="Unassembled WGS sequence"/>
</dbReference>
<evidence type="ECO:0000313" key="1">
    <source>
        <dbReference type="EMBL" id="GBG40089.1"/>
    </source>
</evidence>
<keyword evidence="3" id="KW-1185">Reference proteome</keyword>
<dbReference type="InterPro" id="IPR023393">
    <property type="entry name" value="START-like_dom_sf"/>
</dbReference>
<name>A0AA37UXJ0_9MYCO</name>
<organism evidence="2 4">
    <name type="scientific">Mycobacterium montefiorense</name>
    <dbReference type="NCBI Taxonomy" id="154654"/>
    <lineage>
        <taxon>Bacteria</taxon>
        <taxon>Bacillati</taxon>
        <taxon>Actinomycetota</taxon>
        <taxon>Actinomycetes</taxon>
        <taxon>Mycobacteriales</taxon>
        <taxon>Mycobacteriaceae</taxon>
        <taxon>Mycobacterium</taxon>
        <taxon>Mycobacterium simiae complex</taxon>
    </lineage>
</organism>